<dbReference type="Proteomes" id="UP000578449">
    <property type="component" value="Unassembled WGS sequence"/>
</dbReference>
<dbReference type="GO" id="GO:0015074">
    <property type="term" value="P:DNA integration"/>
    <property type="evidence" value="ECO:0007669"/>
    <property type="project" value="InterPro"/>
</dbReference>
<dbReference type="Pfam" id="PF13683">
    <property type="entry name" value="rve_3"/>
    <property type="match status" value="1"/>
</dbReference>
<organism evidence="3 4">
    <name type="scientific">Thermocatellispora tengchongensis</name>
    <dbReference type="NCBI Taxonomy" id="1073253"/>
    <lineage>
        <taxon>Bacteria</taxon>
        <taxon>Bacillati</taxon>
        <taxon>Actinomycetota</taxon>
        <taxon>Actinomycetes</taxon>
        <taxon>Streptosporangiales</taxon>
        <taxon>Streptosporangiaceae</taxon>
        <taxon>Thermocatellispora</taxon>
    </lineage>
</organism>
<accession>A0A840PR12</accession>
<protein>
    <submittedName>
        <fullName evidence="3">Transposase InsO family protein</fullName>
    </submittedName>
</protein>
<reference evidence="3 4" key="1">
    <citation type="submission" date="2020-08" db="EMBL/GenBank/DDBJ databases">
        <title>Genomic Encyclopedia of Type Strains, Phase IV (KMG-IV): sequencing the most valuable type-strain genomes for metagenomic binning, comparative biology and taxonomic classification.</title>
        <authorList>
            <person name="Goeker M."/>
        </authorList>
    </citation>
    <scope>NUCLEOTIDE SEQUENCE [LARGE SCALE GENOMIC DNA]</scope>
    <source>
        <strain evidence="3 4">DSM 45615</strain>
    </source>
</reference>
<dbReference type="AlphaFoldDB" id="A0A840PR12"/>
<keyword evidence="4" id="KW-1185">Reference proteome</keyword>
<evidence type="ECO:0000259" key="2">
    <source>
        <dbReference type="Pfam" id="PF13683"/>
    </source>
</evidence>
<evidence type="ECO:0000256" key="1">
    <source>
        <dbReference type="SAM" id="MobiDB-lite"/>
    </source>
</evidence>
<feature type="compositionally biased region" description="Low complexity" evidence="1">
    <location>
        <begin position="1"/>
        <end position="11"/>
    </location>
</feature>
<feature type="region of interest" description="Disordered" evidence="1">
    <location>
        <begin position="1"/>
        <end position="21"/>
    </location>
</feature>
<evidence type="ECO:0000313" key="4">
    <source>
        <dbReference type="Proteomes" id="UP000578449"/>
    </source>
</evidence>
<dbReference type="EMBL" id="JACHGN010000046">
    <property type="protein sequence ID" value="MBB5140553.1"/>
    <property type="molecule type" value="Genomic_DNA"/>
</dbReference>
<feature type="domain" description="Integrase catalytic" evidence="2">
    <location>
        <begin position="19"/>
        <end position="48"/>
    </location>
</feature>
<comment type="caution">
    <text evidence="3">The sequence shown here is derived from an EMBL/GenBank/DDBJ whole genome shotgun (WGS) entry which is preliminary data.</text>
</comment>
<evidence type="ECO:0000313" key="3">
    <source>
        <dbReference type="EMBL" id="MBB5140553.1"/>
    </source>
</evidence>
<sequence>MHGSASSTSTTRAGPALRGADAATTATMEWVAWYNTERVHSYCGNVPPAGYVETFHRPVAGTTAATENRPI</sequence>
<dbReference type="InterPro" id="IPR001584">
    <property type="entry name" value="Integrase_cat-core"/>
</dbReference>
<name>A0A840PR12_9ACTN</name>
<gene>
    <name evidence="3" type="ORF">HNP84_010321</name>
</gene>
<proteinExistence type="predicted"/>